<dbReference type="Pfam" id="PF01094">
    <property type="entry name" value="ANF_receptor"/>
    <property type="match status" value="1"/>
</dbReference>
<dbReference type="InterPro" id="IPR028082">
    <property type="entry name" value="Peripla_BP_I"/>
</dbReference>
<keyword evidence="11" id="KW-0325">Glycoprotein</keyword>
<comment type="catalytic activity">
    <reaction evidence="1 15">
        <text>GTP = 3',5'-cyclic GMP + diphosphate</text>
        <dbReference type="Rhea" id="RHEA:13665"/>
        <dbReference type="ChEBI" id="CHEBI:33019"/>
        <dbReference type="ChEBI" id="CHEBI:37565"/>
        <dbReference type="ChEBI" id="CHEBI:57746"/>
        <dbReference type="EC" id="4.6.1.2"/>
    </reaction>
</comment>
<feature type="domain" description="Guanylate cyclase" evidence="20">
    <location>
        <begin position="896"/>
        <end position="1026"/>
    </location>
</feature>
<evidence type="ECO:0000256" key="18">
    <source>
        <dbReference type="SAM" id="SignalP"/>
    </source>
</evidence>
<dbReference type="GO" id="GO:0004672">
    <property type="term" value="F:protein kinase activity"/>
    <property type="evidence" value="ECO:0007669"/>
    <property type="project" value="InterPro"/>
</dbReference>
<keyword evidence="5 17" id="KW-0812">Transmembrane</keyword>
<evidence type="ECO:0000256" key="1">
    <source>
        <dbReference type="ARBA" id="ARBA00001436"/>
    </source>
</evidence>
<dbReference type="InterPro" id="IPR029787">
    <property type="entry name" value="Nucleotide_cyclase"/>
</dbReference>
<dbReference type="InterPro" id="IPR003571">
    <property type="entry name" value="Snake_3FTx"/>
</dbReference>
<dbReference type="CDD" id="cd00206">
    <property type="entry name" value="TFP_snake_toxin"/>
    <property type="match status" value="1"/>
</dbReference>
<dbReference type="SMART" id="SM00220">
    <property type="entry name" value="S_TKc"/>
    <property type="match status" value="1"/>
</dbReference>
<feature type="transmembrane region" description="Helical" evidence="17">
    <location>
        <begin position="553"/>
        <end position="579"/>
    </location>
</feature>
<dbReference type="InterPro" id="IPR018297">
    <property type="entry name" value="A/G_cyclase_CS"/>
</dbReference>
<dbReference type="PROSITE" id="PS00452">
    <property type="entry name" value="GUANYLATE_CYCLASE_1"/>
    <property type="match status" value="1"/>
</dbReference>
<dbReference type="GO" id="GO:0005576">
    <property type="term" value="C:extracellular region"/>
    <property type="evidence" value="ECO:0007669"/>
    <property type="project" value="InterPro"/>
</dbReference>
<keyword evidence="8 17" id="KW-1133">Transmembrane helix</keyword>
<evidence type="ECO:0000256" key="6">
    <source>
        <dbReference type="ARBA" id="ARBA00022729"/>
    </source>
</evidence>
<dbReference type="GO" id="GO:0005886">
    <property type="term" value="C:plasma membrane"/>
    <property type="evidence" value="ECO:0007669"/>
    <property type="project" value="UniProtKB-SubCell"/>
</dbReference>
<dbReference type="GO" id="GO:0005524">
    <property type="term" value="F:ATP binding"/>
    <property type="evidence" value="ECO:0007669"/>
    <property type="project" value="InterPro"/>
</dbReference>
<comment type="similarity">
    <text evidence="14">Belongs to the adenylyl cyclase class-4/guanylyl cyclase family.</text>
</comment>
<evidence type="ECO:0000256" key="3">
    <source>
        <dbReference type="ARBA" id="ARBA00012202"/>
    </source>
</evidence>
<comment type="subcellular location">
    <subcellularLocation>
        <location evidence="2">Cell membrane</location>
        <topology evidence="2">Single-pass type I membrane protein</topology>
    </subcellularLocation>
</comment>
<evidence type="ECO:0000256" key="15">
    <source>
        <dbReference type="RuleBase" id="RU003431"/>
    </source>
</evidence>
<feature type="domain" description="Protein kinase" evidence="19">
    <location>
        <begin position="516"/>
        <end position="838"/>
    </location>
</feature>
<protein>
    <recommendedName>
        <fullName evidence="3 15">Guanylate cyclase</fullName>
        <ecNumber evidence="3 15">4.6.1.2</ecNumber>
    </recommendedName>
</protein>
<keyword evidence="12 14" id="KW-0456">Lyase</keyword>
<dbReference type="PANTHER" id="PTHR11920:SF375">
    <property type="entry name" value="RECEPTOR-TYPE GUANYLATE CYCLASE GCY-13"/>
    <property type="match status" value="1"/>
</dbReference>
<dbReference type="AlphaFoldDB" id="A0A8S1E6S4"/>
<evidence type="ECO:0000256" key="17">
    <source>
        <dbReference type="SAM" id="Phobius"/>
    </source>
</evidence>
<keyword evidence="22" id="KW-1185">Reference proteome</keyword>
<keyword evidence="13 15" id="KW-0141">cGMP biosynthesis</keyword>
<dbReference type="Gene3D" id="3.30.70.1230">
    <property type="entry name" value="Nucleotide cyclase"/>
    <property type="match status" value="1"/>
</dbReference>
<dbReference type="GO" id="GO:0035556">
    <property type="term" value="P:intracellular signal transduction"/>
    <property type="evidence" value="ECO:0007669"/>
    <property type="project" value="InterPro"/>
</dbReference>
<dbReference type="GO" id="GO:0004383">
    <property type="term" value="F:guanylate cyclase activity"/>
    <property type="evidence" value="ECO:0007669"/>
    <property type="project" value="UniProtKB-EC"/>
</dbReference>
<reference evidence="21 22" key="1">
    <citation type="submission" date="2020-04" db="EMBL/GenBank/DDBJ databases">
        <authorList>
            <person name="Laetsch R D."/>
            <person name="Stevens L."/>
            <person name="Kumar S."/>
            <person name="Blaxter L. M."/>
        </authorList>
    </citation>
    <scope>NUCLEOTIDE SEQUENCE [LARGE SCALE GENOMIC DNA]</scope>
</reference>
<dbReference type="InterPro" id="IPR000719">
    <property type="entry name" value="Prot_kinase_dom"/>
</dbReference>
<evidence type="ECO:0000259" key="20">
    <source>
        <dbReference type="PROSITE" id="PS50125"/>
    </source>
</evidence>
<dbReference type="SUPFAM" id="SSF56112">
    <property type="entry name" value="Protein kinase-like (PK-like)"/>
    <property type="match status" value="1"/>
</dbReference>
<evidence type="ECO:0000259" key="19">
    <source>
        <dbReference type="PROSITE" id="PS50011"/>
    </source>
</evidence>
<dbReference type="CDD" id="cd06352">
    <property type="entry name" value="PBP1_NPR_GC-like"/>
    <property type="match status" value="1"/>
</dbReference>
<dbReference type="InterPro" id="IPR050401">
    <property type="entry name" value="Cyclic_nucleotide_synthase"/>
</dbReference>
<dbReference type="FunFam" id="3.40.50.2300:FF:000241">
    <property type="entry name" value="Guanylate cyclase"/>
    <property type="match status" value="1"/>
</dbReference>
<dbReference type="GO" id="GO:0006935">
    <property type="term" value="P:chemotaxis"/>
    <property type="evidence" value="ECO:0007669"/>
    <property type="project" value="UniProtKB-ARBA"/>
</dbReference>
<dbReference type="SUPFAM" id="SSF53822">
    <property type="entry name" value="Periplasmic binding protein-like I"/>
    <property type="match status" value="1"/>
</dbReference>
<evidence type="ECO:0000256" key="13">
    <source>
        <dbReference type="ARBA" id="ARBA00023293"/>
    </source>
</evidence>
<dbReference type="InterPro" id="IPR001054">
    <property type="entry name" value="A/G_cyclase"/>
</dbReference>
<evidence type="ECO:0000256" key="12">
    <source>
        <dbReference type="ARBA" id="ARBA00023239"/>
    </source>
</evidence>
<evidence type="ECO:0000256" key="14">
    <source>
        <dbReference type="RuleBase" id="RU000405"/>
    </source>
</evidence>
<evidence type="ECO:0000256" key="4">
    <source>
        <dbReference type="ARBA" id="ARBA00022475"/>
    </source>
</evidence>
<name>A0A8S1E6S4_9PELO</name>
<dbReference type="PROSITE" id="PS50125">
    <property type="entry name" value="GUANYLATE_CYCLASE_2"/>
    <property type="match status" value="1"/>
</dbReference>
<evidence type="ECO:0000256" key="16">
    <source>
        <dbReference type="SAM" id="MobiDB-lite"/>
    </source>
</evidence>
<dbReference type="GO" id="GO:0090729">
    <property type="term" value="F:toxin activity"/>
    <property type="evidence" value="ECO:0007669"/>
    <property type="project" value="InterPro"/>
</dbReference>
<dbReference type="Pfam" id="PF00069">
    <property type="entry name" value="Pkinase"/>
    <property type="match status" value="1"/>
</dbReference>
<evidence type="ECO:0000313" key="22">
    <source>
        <dbReference type="Proteomes" id="UP000494206"/>
    </source>
</evidence>
<proteinExistence type="inferred from homology"/>
<comment type="caution">
    <text evidence="21">The sequence shown here is derived from an EMBL/GenBank/DDBJ whole genome shotgun (WGS) entry which is preliminary data.</text>
</comment>
<dbReference type="InterPro" id="IPR011645">
    <property type="entry name" value="HNOB_dom_associated"/>
</dbReference>
<feature type="region of interest" description="Disordered" evidence="16">
    <location>
        <begin position="606"/>
        <end position="629"/>
    </location>
</feature>
<evidence type="ECO:0000256" key="8">
    <source>
        <dbReference type="ARBA" id="ARBA00022989"/>
    </source>
</evidence>
<evidence type="ECO:0000256" key="11">
    <source>
        <dbReference type="ARBA" id="ARBA00023180"/>
    </source>
</evidence>
<feature type="chain" id="PRO_5035925813" description="Guanylate cyclase" evidence="18">
    <location>
        <begin position="22"/>
        <end position="1076"/>
    </location>
</feature>
<dbReference type="Gene3D" id="1.10.510.10">
    <property type="entry name" value="Transferase(Phosphotransferase) domain 1"/>
    <property type="match status" value="1"/>
</dbReference>
<dbReference type="InterPro" id="IPR001170">
    <property type="entry name" value="ANPR/GUC"/>
</dbReference>
<keyword evidence="9 17" id="KW-0472">Membrane</keyword>
<dbReference type="GO" id="GO:0004016">
    <property type="term" value="F:adenylate cyclase activity"/>
    <property type="evidence" value="ECO:0007669"/>
    <property type="project" value="TreeGrafter"/>
</dbReference>
<evidence type="ECO:0000256" key="7">
    <source>
        <dbReference type="ARBA" id="ARBA00022741"/>
    </source>
</evidence>
<dbReference type="GO" id="GO:0001653">
    <property type="term" value="F:peptide receptor activity"/>
    <property type="evidence" value="ECO:0007669"/>
    <property type="project" value="TreeGrafter"/>
</dbReference>
<keyword evidence="4" id="KW-1003">Cell membrane</keyword>
<feature type="compositionally biased region" description="Polar residues" evidence="16">
    <location>
        <begin position="612"/>
        <end position="629"/>
    </location>
</feature>
<dbReference type="CDD" id="cd07302">
    <property type="entry name" value="CHD"/>
    <property type="match status" value="1"/>
</dbReference>
<dbReference type="EC" id="4.6.1.2" evidence="3 15"/>
<sequence length="1076" mass="121753">MRIGVYKSVVYFLLIIEICNCLICETCNGPTCFDKELWVQEICEPAARSCYKLSYKGKAFRRGCTEFSCKDIPGISPQSECDTCGYDSCNKEERRMRIGGGRSWKKSSSSIQLQFIFEMASAVGWQTSASAIEIAMDRIKQEHLIDNVFINFIYVFDDCIESRAAGQAANLFMNGNVSAIIGPTCNAAGLAVANLASYYNTAVLTWGLTISSEFINNSRFPTSISLVPVAKSIALAIIEVMRQFDWAEFVYIYVEDEKCGYFREDLEQLTSDSNHTSLSRTVQIFDTTYYGFTRQLVRLKTVSRIFTVCLPEDSIIKRQFMLSAYDLEMTSDEYVYLFAGPKSTAYQQTSSTGDVVGIWVDWSENPDGRDEEAKLAFMRTMVIVATPIEGENYANFKKEVIERMKYPPFNCIEECNATKYSEAAEYADQLHDTMYMYALILNKTIELQGVDQIANGSNMVYKTSGIQFDGMSGLVRMNEQGYRLPNMILANLDSNAAQRTVANMDIDAVEVNFTYVLQDESLIWDAYGGVTPLTRPLCGYNGKNCPVNFFTDYYYIIIIVAIILFLCIVAAIVAAYLVYKARRDEQIRLDEQWQIPHVMLQQIGKKERETQSSRSLQSSTGTTITGVSRPEFNTETDQYARGSVKDVISRTSITMDGFFIYCLMKDIASGIQYIHHSFLKYHGRLSSSCCYINDRWQVRIGGYGLNFIQSHEKPTEDVRLHMAPEQLRENETIGSQEGDIYSFAIICSQHIGHCSPWDIENRKEEADEIIFMVRKGTRNPLRPSLDTSEDDINPSLVLLIRDCWEEDPKHRPSIDNVLKQMRSLNSGRSSNLMDHVFAVLERHASSLEDEVEERMKELVEEKKKSDILLYRMLPQQVADRHKLGQSVEPESFESVTIFFSDVVGFTTLASKCSPLQVVNLLNDLYTTFDAIIDRNDAYKVETIGDGYLCVSGLPKRNGQEHINNIAKMSLELIENIKSFRIAHLPQERVNIRVGVHSGSCVAGVVGLTMPRYCLFGDSVNTASRMESNGKPGHIHLSSDAHSLLSSLYQEYICESRGEVIIKGKGVMETFWLLGRK</sequence>
<evidence type="ECO:0000256" key="9">
    <source>
        <dbReference type="ARBA" id="ARBA00023136"/>
    </source>
</evidence>
<dbReference type="FunFam" id="3.30.70.1230:FF:000023">
    <property type="entry name" value="Guanylate cyclase"/>
    <property type="match status" value="1"/>
</dbReference>
<evidence type="ECO:0000256" key="2">
    <source>
        <dbReference type="ARBA" id="ARBA00004251"/>
    </source>
</evidence>
<dbReference type="Pfam" id="PF00211">
    <property type="entry name" value="Guanylate_cyc"/>
    <property type="match status" value="1"/>
</dbReference>
<dbReference type="Gene3D" id="3.40.50.2300">
    <property type="match status" value="2"/>
</dbReference>
<keyword evidence="10" id="KW-0675">Receptor</keyword>
<dbReference type="GO" id="GO:0007168">
    <property type="term" value="P:receptor guanylyl cyclase signaling pathway"/>
    <property type="evidence" value="ECO:0007669"/>
    <property type="project" value="TreeGrafter"/>
</dbReference>
<dbReference type="PROSITE" id="PS50011">
    <property type="entry name" value="PROTEIN_KINASE_DOM"/>
    <property type="match status" value="1"/>
</dbReference>
<accession>A0A8S1E6S4</accession>
<evidence type="ECO:0000256" key="5">
    <source>
        <dbReference type="ARBA" id="ARBA00022692"/>
    </source>
</evidence>
<evidence type="ECO:0000313" key="21">
    <source>
        <dbReference type="EMBL" id="CAB3397505.1"/>
    </source>
</evidence>
<keyword evidence="7" id="KW-0547">Nucleotide-binding</keyword>
<evidence type="ECO:0000256" key="10">
    <source>
        <dbReference type="ARBA" id="ARBA00023170"/>
    </source>
</evidence>
<dbReference type="PRINTS" id="PR00255">
    <property type="entry name" value="NATPEPTIDER"/>
</dbReference>
<dbReference type="InterPro" id="IPR001828">
    <property type="entry name" value="ANF_lig-bd_rcpt"/>
</dbReference>
<dbReference type="Pfam" id="PF07701">
    <property type="entry name" value="HNOBA"/>
    <property type="match status" value="1"/>
</dbReference>
<gene>
    <name evidence="21" type="ORF">CBOVIS_LOCUS902</name>
</gene>
<organism evidence="21 22">
    <name type="scientific">Caenorhabditis bovis</name>
    <dbReference type="NCBI Taxonomy" id="2654633"/>
    <lineage>
        <taxon>Eukaryota</taxon>
        <taxon>Metazoa</taxon>
        <taxon>Ecdysozoa</taxon>
        <taxon>Nematoda</taxon>
        <taxon>Chromadorea</taxon>
        <taxon>Rhabditida</taxon>
        <taxon>Rhabditina</taxon>
        <taxon>Rhabditomorpha</taxon>
        <taxon>Rhabditoidea</taxon>
        <taxon>Rhabditidae</taxon>
        <taxon>Peloderinae</taxon>
        <taxon>Caenorhabditis</taxon>
    </lineage>
</organism>
<dbReference type="OrthoDB" id="302535at2759"/>
<dbReference type="EMBL" id="CADEPM010000001">
    <property type="protein sequence ID" value="CAB3397505.1"/>
    <property type="molecule type" value="Genomic_DNA"/>
</dbReference>
<dbReference type="Proteomes" id="UP000494206">
    <property type="component" value="Unassembled WGS sequence"/>
</dbReference>
<dbReference type="InterPro" id="IPR011009">
    <property type="entry name" value="Kinase-like_dom_sf"/>
</dbReference>
<dbReference type="SMART" id="SM00044">
    <property type="entry name" value="CYCc"/>
    <property type="match status" value="1"/>
</dbReference>
<feature type="signal peptide" evidence="18">
    <location>
        <begin position="1"/>
        <end position="21"/>
    </location>
</feature>
<keyword evidence="6 18" id="KW-0732">Signal</keyword>
<dbReference type="PANTHER" id="PTHR11920">
    <property type="entry name" value="GUANYLYL CYCLASE"/>
    <property type="match status" value="1"/>
</dbReference>
<dbReference type="GO" id="GO:0007635">
    <property type="term" value="P:chemosensory behavior"/>
    <property type="evidence" value="ECO:0007669"/>
    <property type="project" value="UniProtKB-ARBA"/>
</dbReference>
<dbReference type="SUPFAM" id="SSF55073">
    <property type="entry name" value="Nucleotide cyclase"/>
    <property type="match status" value="1"/>
</dbReference>